<protein>
    <submittedName>
        <fullName evidence="1">Uncharacterized protein</fullName>
    </submittedName>
</protein>
<evidence type="ECO:0000313" key="1">
    <source>
        <dbReference type="EMBL" id="NME87584.1"/>
    </source>
</evidence>
<comment type="caution">
    <text evidence="1">The sequence shown here is derived from an EMBL/GenBank/DDBJ whole genome shotgun (WGS) entry which is preliminary data.</text>
</comment>
<dbReference type="RefSeq" id="WP_168948123.1">
    <property type="nucleotide sequence ID" value="NZ_JABAGL010000026.1"/>
</dbReference>
<dbReference type="Proteomes" id="UP000520291">
    <property type="component" value="Unassembled WGS sequence"/>
</dbReference>
<sequence>MKFILEPYNSIGNVKFGMSIAEVKELIEDNPISEDKDFRGRKHLLWKDFSILFNKKDQVEEVTFSLGYNNEIIWNNIDILNDAQIVKKLNKIENVPLTLDSRVYFSIGIALIGKGKDRVVSVFSKSCGKRWKKLIQQTITRTSIATNGD</sequence>
<gene>
    <name evidence="1" type="ORF">HF841_16445</name>
</gene>
<dbReference type="AlphaFoldDB" id="A0A7X9SE72"/>
<accession>A0A7X9SE72</accession>
<name>A0A7X9SE72_9BACE</name>
<reference evidence="1 2" key="1">
    <citation type="submission" date="2020-04" db="EMBL/GenBank/DDBJ databases">
        <authorList>
            <person name="Hitch T.C.A."/>
            <person name="Wylensek D."/>
            <person name="Clavel T."/>
        </authorList>
    </citation>
    <scope>NUCLEOTIDE SEQUENCE [LARGE SCALE GENOMIC DNA]</scope>
    <source>
        <strain evidence="1 2">WCA3-601-WT-5E</strain>
    </source>
</reference>
<proteinExistence type="predicted"/>
<evidence type="ECO:0000313" key="2">
    <source>
        <dbReference type="Proteomes" id="UP000520291"/>
    </source>
</evidence>
<organism evidence="1 2">
    <name type="scientific">Bacteroides eggerthii</name>
    <dbReference type="NCBI Taxonomy" id="28111"/>
    <lineage>
        <taxon>Bacteria</taxon>
        <taxon>Pseudomonadati</taxon>
        <taxon>Bacteroidota</taxon>
        <taxon>Bacteroidia</taxon>
        <taxon>Bacteroidales</taxon>
        <taxon>Bacteroidaceae</taxon>
        <taxon>Bacteroides</taxon>
    </lineage>
</organism>
<dbReference type="EMBL" id="JABAGL010000026">
    <property type="protein sequence ID" value="NME87584.1"/>
    <property type="molecule type" value="Genomic_DNA"/>
</dbReference>